<comment type="subcellular location">
    <subcellularLocation>
        <location evidence="1">Nucleus</location>
    </subcellularLocation>
</comment>
<dbReference type="InterPro" id="IPR003593">
    <property type="entry name" value="AAA+_ATPase"/>
</dbReference>
<dbReference type="SUPFAM" id="SSF48019">
    <property type="entry name" value="post-AAA+ oligomerization domain-like"/>
    <property type="match status" value="1"/>
</dbReference>
<dbReference type="GO" id="GO:0003677">
    <property type="term" value="F:DNA binding"/>
    <property type="evidence" value="ECO:0007669"/>
    <property type="project" value="InterPro"/>
</dbReference>
<dbReference type="CDD" id="cd18140">
    <property type="entry name" value="HLD_clamp_RFC"/>
    <property type="match status" value="1"/>
</dbReference>
<sequence>MIYFIRLPAFITTSDGQMRESGMINMPWVEKYRPASLTELVSHQEITDTLMKLINENRLPHLLFYGPPGTGKTSTILAAARMLYTSKQLSSMVLELNASDDRGIGIVREQIINFAQTSTLNVDKNQSSVPKLIILDEADAMTKDAQSALRRVIEKFTDNVRFCIICNYLSKIIPAIQSRCTRLRFAPLSNEQILPRLHHIVQVETLTVTEDGQKALLNLAEGDMRRVINILQSTAMAFKTVDEPNVYRCVGYPLPTDVEKIVKILLNDSIEDAYTKIEEIRTERAFALSDILNSMHEFIFRLVVPPELLSRLLICMADIEYHLSQGKMQNSGVGPNQPVYYQQTQGGAMMMGYPPSTIDQRQQQQVMNMQSISAAQIYSGTGANIQSMPGRQYSAGTVQESSPGIRPSSHSQSNYQLGVQSQTPNEQQQQQQQQQFQNRQSYQPQQQPQQCTQRISDQVGEKSKKDETKAARPMNPPPYSPEILSDLSKYSVASLACIGRELVQELLLRTYTLMTSLTKSVDRWHQQQGVSDPEQLLSYCEYILSKITEIRLRIDYVPRVANISEDEFITLMSDPSPPQKPPELTAKEETFEVQRRKLVKLNTALKNLDWMCLVSDPRFLKKADKN</sequence>
<feature type="domain" description="AAA+ ATPase" evidence="8">
    <location>
        <begin position="58"/>
        <end position="191"/>
    </location>
</feature>
<organism evidence="9">
    <name type="scientific">Brugia malayi</name>
    <name type="common">Filarial nematode worm</name>
    <dbReference type="NCBI Taxonomy" id="6279"/>
    <lineage>
        <taxon>Eukaryota</taxon>
        <taxon>Metazoa</taxon>
        <taxon>Ecdysozoa</taxon>
        <taxon>Nematoda</taxon>
        <taxon>Chromadorea</taxon>
        <taxon>Rhabditida</taxon>
        <taxon>Spirurina</taxon>
        <taxon>Spiruromorpha</taxon>
        <taxon>Filarioidea</taxon>
        <taxon>Onchocercidae</taxon>
        <taxon>Brugia</taxon>
    </lineage>
</organism>
<dbReference type="Gene3D" id="3.40.50.300">
    <property type="entry name" value="P-loop containing nucleotide triphosphate hydrolases"/>
    <property type="match status" value="1"/>
</dbReference>
<dbReference type="FunFam" id="3.40.50.300:FF:000129">
    <property type="entry name" value="Replication factor C subunit 5"/>
    <property type="match status" value="1"/>
</dbReference>
<feature type="region of interest" description="Disordered" evidence="7">
    <location>
        <begin position="388"/>
        <end position="483"/>
    </location>
</feature>
<dbReference type="PANTHER" id="PTHR11669">
    <property type="entry name" value="REPLICATION FACTOR C / DNA POLYMERASE III GAMMA-TAU SUBUNIT"/>
    <property type="match status" value="1"/>
</dbReference>
<dbReference type="AlphaFoldDB" id="A0A1I9G4N4"/>
<proteinExistence type="inferred from homology"/>
<dbReference type="FunFam" id="1.10.8.60:FF:000028">
    <property type="entry name" value="Replication factor C subunit 5"/>
    <property type="match status" value="1"/>
</dbReference>
<dbReference type="Pfam" id="PF08542">
    <property type="entry name" value="Rep_fac_C"/>
    <property type="match status" value="1"/>
</dbReference>
<evidence type="ECO:0000256" key="3">
    <source>
        <dbReference type="ARBA" id="ARBA00022705"/>
    </source>
</evidence>
<evidence type="ECO:0000256" key="5">
    <source>
        <dbReference type="ARBA" id="ARBA00022840"/>
    </source>
</evidence>
<accession>A0A1I9G4N4</accession>
<feature type="compositionally biased region" description="Low complexity" evidence="7">
    <location>
        <begin position="420"/>
        <end position="453"/>
    </location>
</feature>
<evidence type="ECO:0000256" key="1">
    <source>
        <dbReference type="ARBA" id="ARBA00004123"/>
    </source>
</evidence>
<dbReference type="GO" id="GO:0016887">
    <property type="term" value="F:ATP hydrolysis activity"/>
    <property type="evidence" value="ECO:0007669"/>
    <property type="project" value="InterPro"/>
</dbReference>
<protein>
    <submittedName>
        <fullName evidence="9">Bm4081, isoform d</fullName>
    </submittedName>
</protein>
<evidence type="ECO:0000256" key="4">
    <source>
        <dbReference type="ARBA" id="ARBA00022741"/>
    </source>
</evidence>
<dbReference type="GO" id="GO:0005524">
    <property type="term" value="F:ATP binding"/>
    <property type="evidence" value="ECO:0007669"/>
    <property type="project" value="UniProtKB-KW"/>
</dbReference>
<keyword evidence="5" id="KW-0067">ATP-binding</keyword>
<dbReference type="Pfam" id="PF00004">
    <property type="entry name" value="AAA"/>
    <property type="match status" value="1"/>
</dbReference>
<reference evidence="9" key="1">
    <citation type="journal article" date="2007" name="Science">
        <title>Draft genome of the filarial nematode parasite Brugia malayi.</title>
        <authorList>
            <person name="Ghedin E."/>
            <person name="Wang S."/>
            <person name="Spiro D."/>
            <person name="Caler E."/>
            <person name="Zhao Q."/>
            <person name="Crabtree J."/>
            <person name="Allen J.E."/>
            <person name="Delcher A.L."/>
            <person name="Guiliano D.B."/>
            <person name="Miranda-Saavedra D."/>
            <person name="Angiuoli S.V."/>
            <person name="Creasy T."/>
            <person name="Amedeo P."/>
            <person name="Haas B."/>
            <person name="El-Sayed N.M."/>
            <person name="Wortman J.R."/>
            <person name="Feldblyum T."/>
            <person name="Tallon L."/>
            <person name="Schatz M."/>
            <person name="Shumway M."/>
            <person name="Koo H."/>
            <person name="Salzberg S.L."/>
            <person name="Schobel S."/>
            <person name="Pertea M."/>
            <person name="Pop M."/>
            <person name="White O."/>
            <person name="Barton G.J."/>
            <person name="Carlow C.K."/>
            <person name="Crawford M.J."/>
            <person name="Daub J."/>
            <person name="Dimmic M.W."/>
            <person name="Estes C.F."/>
            <person name="Foster J.M."/>
            <person name="Ganatra M."/>
            <person name="Gregory W.F."/>
            <person name="Johnson N.M."/>
            <person name="Jin J."/>
            <person name="Komuniecki R."/>
            <person name="Korf I."/>
            <person name="Kumar S."/>
            <person name="Laney S."/>
            <person name="Li B.W."/>
            <person name="Li W."/>
            <person name="Lindblom T.H."/>
            <person name="Lustigman S."/>
            <person name="Ma D."/>
            <person name="Maina C.V."/>
            <person name="Martin D.M."/>
            <person name="McCarter J.P."/>
            <person name="McReynolds L."/>
            <person name="Mitreva M."/>
            <person name="Nutman T.B."/>
            <person name="Parkinson J."/>
            <person name="Peregrin-Alvarez J.M."/>
            <person name="Poole C."/>
            <person name="Ren Q."/>
            <person name="Saunders L."/>
            <person name="Sluder A.E."/>
            <person name="Smith K."/>
            <person name="Stanke M."/>
            <person name="Unnasch T.R."/>
            <person name="Ware J."/>
            <person name="Wei A.D."/>
            <person name="Weil G."/>
            <person name="Williams D.J."/>
            <person name="Zhang Y."/>
            <person name="Williams S.A."/>
            <person name="Fraser-Liggett C."/>
            <person name="Slatko B."/>
            <person name="Blaxter M.L."/>
            <person name="Scott A.L."/>
        </authorList>
    </citation>
    <scope>NUCLEOTIDE SEQUENCE</scope>
    <source>
        <strain evidence="9">FR3</strain>
    </source>
</reference>
<dbReference type="Gene3D" id="1.20.272.10">
    <property type="match status" value="1"/>
</dbReference>
<dbReference type="GO" id="GO:0005634">
    <property type="term" value="C:nucleus"/>
    <property type="evidence" value="ECO:0007669"/>
    <property type="project" value="UniProtKB-SubCell"/>
</dbReference>
<dbReference type="SMART" id="SM00382">
    <property type="entry name" value="AAA"/>
    <property type="match status" value="1"/>
</dbReference>
<dbReference type="InterPro" id="IPR027417">
    <property type="entry name" value="P-loop_NTPase"/>
</dbReference>
<dbReference type="GO" id="GO:0005663">
    <property type="term" value="C:DNA replication factor C complex"/>
    <property type="evidence" value="ECO:0007669"/>
    <property type="project" value="TreeGrafter"/>
</dbReference>
<feature type="compositionally biased region" description="Polar residues" evidence="7">
    <location>
        <begin position="388"/>
        <end position="419"/>
    </location>
</feature>
<dbReference type="EMBL" id="LN857013">
    <property type="protein sequence ID" value="CDQ00250.1"/>
    <property type="molecule type" value="Genomic_DNA"/>
</dbReference>
<name>A0A1I9G4N4_BRUMA</name>
<keyword evidence="6" id="KW-0539">Nucleus</keyword>
<evidence type="ECO:0000256" key="7">
    <source>
        <dbReference type="SAM" id="MobiDB-lite"/>
    </source>
</evidence>
<dbReference type="InterPro" id="IPR047854">
    <property type="entry name" value="RFC_lid"/>
</dbReference>
<keyword evidence="3" id="KW-0235">DNA replication</keyword>
<dbReference type="CDD" id="cd00009">
    <property type="entry name" value="AAA"/>
    <property type="match status" value="1"/>
</dbReference>
<evidence type="ECO:0000259" key="8">
    <source>
        <dbReference type="SMART" id="SM00382"/>
    </source>
</evidence>
<keyword evidence="4" id="KW-0547">Nucleotide-binding</keyword>
<dbReference type="InterPro" id="IPR050238">
    <property type="entry name" value="DNA_Rep/Repair_Clamp_Loader"/>
</dbReference>
<feature type="compositionally biased region" description="Basic and acidic residues" evidence="7">
    <location>
        <begin position="459"/>
        <end position="470"/>
    </location>
</feature>
<reference evidence="9" key="2">
    <citation type="submission" date="2012-12" db="EMBL/GenBank/DDBJ databases">
        <authorList>
            <consortium name="WormBase Consortium"/>
            <person name="Ghedin E."/>
            <person name="Paulini M."/>
        </authorList>
    </citation>
    <scope>NUCLEOTIDE SEQUENCE</scope>
    <source>
        <strain evidence="9">FR3</strain>
    </source>
</reference>
<dbReference type="SUPFAM" id="SSF52540">
    <property type="entry name" value="P-loop containing nucleoside triphosphate hydrolases"/>
    <property type="match status" value="1"/>
</dbReference>
<evidence type="ECO:0000313" key="9">
    <source>
        <dbReference type="EMBL" id="CDQ00250.1"/>
    </source>
</evidence>
<comment type="similarity">
    <text evidence="2">Belongs to the activator 1 small subunits family.</text>
</comment>
<evidence type="ECO:0000256" key="6">
    <source>
        <dbReference type="ARBA" id="ARBA00023242"/>
    </source>
</evidence>
<dbReference type="InterPro" id="IPR013748">
    <property type="entry name" value="Rep_factorC_C"/>
</dbReference>
<dbReference type="GO" id="GO:0003689">
    <property type="term" value="F:DNA clamp loader activity"/>
    <property type="evidence" value="ECO:0007669"/>
    <property type="project" value="TreeGrafter"/>
</dbReference>
<dbReference type="Gene3D" id="1.10.8.60">
    <property type="match status" value="1"/>
</dbReference>
<gene>
    <name evidence="9" type="primary">Bm4081</name>
    <name evidence="9" type="ORF">BM_Bm4081</name>
</gene>
<dbReference type="NCBIfam" id="NF001679">
    <property type="entry name" value="PRK00440.1"/>
    <property type="match status" value="1"/>
</dbReference>
<dbReference type="GO" id="GO:0006281">
    <property type="term" value="P:DNA repair"/>
    <property type="evidence" value="ECO:0007669"/>
    <property type="project" value="TreeGrafter"/>
</dbReference>
<dbReference type="InterPro" id="IPR008921">
    <property type="entry name" value="DNA_pol3_clamp-load_cplx_C"/>
</dbReference>
<dbReference type="GO" id="GO:0006261">
    <property type="term" value="P:DNA-templated DNA replication"/>
    <property type="evidence" value="ECO:0007669"/>
    <property type="project" value="TreeGrafter"/>
</dbReference>
<evidence type="ECO:0000256" key="2">
    <source>
        <dbReference type="ARBA" id="ARBA00005378"/>
    </source>
</evidence>
<dbReference type="InterPro" id="IPR003959">
    <property type="entry name" value="ATPase_AAA_core"/>
</dbReference>
<dbReference type="PANTHER" id="PTHR11669:SF9">
    <property type="entry name" value="REPLICATION FACTOR C SUBUNIT 5"/>
    <property type="match status" value="1"/>
</dbReference>